<dbReference type="KEGG" id="smao:CAG99_12990"/>
<sequence length="151" mass="16130">MCGVELEEELYDSLFPGGTDVHVVRSFEGGALQAARYCEITVDDEVIVRADAEGRDTFEEFGLDSLGVEMADAGPVEGEHEALVWPGVAMAKAPCAVPGAEGHNTIDTLALVLEAEHPENDDESREVLAGVIQPLFAGVLDMTPCEERGSR</sequence>
<dbReference type="AlphaFoldDB" id="A0A1W7CY23"/>
<accession>A0A1W7CY23</accession>
<reference evidence="1 2" key="1">
    <citation type="submission" date="2017-05" db="EMBL/GenBank/DDBJ databases">
        <title>Complete genome sequence of Streptomyces sp. SCSIO 03032 revealed the diverse biosynthetic pathways for its bioactive secondary metabolites.</title>
        <authorList>
            <person name="Ma L."/>
            <person name="Zhu Y."/>
            <person name="Zhang W."/>
            <person name="Zhang G."/>
            <person name="Tian X."/>
            <person name="Zhang S."/>
            <person name="Zhang C."/>
        </authorList>
    </citation>
    <scope>NUCLEOTIDE SEQUENCE [LARGE SCALE GENOMIC DNA]</scope>
    <source>
        <strain evidence="1 2">SCSIO 03032</strain>
    </source>
</reference>
<evidence type="ECO:0000313" key="1">
    <source>
        <dbReference type="EMBL" id="ARQ69662.1"/>
    </source>
</evidence>
<proteinExistence type="predicted"/>
<name>A0A1W7CY23_9ACTN</name>
<evidence type="ECO:0000313" key="2">
    <source>
        <dbReference type="Proteomes" id="UP000194218"/>
    </source>
</evidence>
<gene>
    <name evidence="1" type="ORF">CAG99_12990</name>
</gene>
<dbReference type="EMBL" id="CP021121">
    <property type="protein sequence ID" value="ARQ69662.1"/>
    <property type="molecule type" value="Genomic_DNA"/>
</dbReference>
<keyword evidence="2" id="KW-1185">Reference proteome</keyword>
<protein>
    <submittedName>
        <fullName evidence="1">Uncharacterized protein</fullName>
    </submittedName>
</protein>
<dbReference type="Proteomes" id="UP000194218">
    <property type="component" value="Chromosome"/>
</dbReference>
<organism evidence="1 2">
    <name type="scientific">Streptomyces marincola</name>
    <dbReference type="NCBI Taxonomy" id="2878388"/>
    <lineage>
        <taxon>Bacteria</taxon>
        <taxon>Bacillati</taxon>
        <taxon>Actinomycetota</taxon>
        <taxon>Actinomycetes</taxon>
        <taxon>Kitasatosporales</taxon>
        <taxon>Streptomycetaceae</taxon>
        <taxon>Streptomyces</taxon>
    </lineage>
</organism>